<keyword evidence="8" id="KW-0812">Transmembrane</keyword>
<dbReference type="OrthoDB" id="438185at2"/>
<feature type="transmembrane region" description="Helical" evidence="8">
    <location>
        <begin position="140"/>
        <end position="163"/>
    </location>
</feature>
<organism evidence="10 11">
    <name type="scientific">Tolypothrix bouteillei VB521301</name>
    <dbReference type="NCBI Taxonomy" id="1479485"/>
    <lineage>
        <taxon>Bacteria</taxon>
        <taxon>Bacillati</taxon>
        <taxon>Cyanobacteriota</taxon>
        <taxon>Cyanophyceae</taxon>
        <taxon>Nostocales</taxon>
        <taxon>Tolypothrichaceae</taxon>
        <taxon>Tolypothrix</taxon>
    </lineage>
</organism>
<evidence type="ECO:0000313" key="11">
    <source>
        <dbReference type="Proteomes" id="UP000029738"/>
    </source>
</evidence>
<dbReference type="SMART" id="SM00388">
    <property type="entry name" value="HisKA"/>
    <property type="match status" value="1"/>
</dbReference>
<dbReference type="SUPFAM" id="SSF55874">
    <property type="entry name" value="ATPase domain of HSP90 chaperone/DNA topoisomerase II/histidine kinase"/>
    <property type="match status" value="1"/>
</dbReference>
<evidence type="ECO:0000256" key="8">
    <source>
        <dbReference type="SAM" id="Phobius"/>
    </source>
</evidence>
<dbReference type="InterPro" id="IPR005467">
    <property type="entry name" value="His_kinase_dom"/>
</dbReference>
<comment type="catalytic activity">
    <reaction evidence="1">
        <text>ATP + protein L-histidine = ADP + protein N-phospho-L-histidine.</text>
        <dbReference type="EC" id="2.7.13.3"/>
    </reaction>
</comment>
<keyword evidence="11" id="KW-1185">Reference proteome</keyword>
<sequence length="482" mass="54414">MNNKLKKNYHRLSFMASQANKLLLTGKATLNSLIHLIRKRLKLLLTPKESAEYKVWRNQFLWRRVGLLLWVAIPIWCCSVLLELYFKFYFQAPANFSKELISLIAKQLDSSIMHDLAVAPLLLTLFALHRTKWGHRYPGMIFLCLSWFATVLQEVIATLNGFALGNDDMWRLVFMAQAVIIPVRPQLHLVSQLGVLAYYVGVNSALGLTPYTENPRLVTGLVSAGWLLMIFWFCFICNLGVYMYERLQQAEFESRRELQVFLYAISHDLRTPLMGNAIVLQNLLKKSDAQVNISVARALECLLEGNSRQINLLNSLQEAYTLEVRGVTLHTMPVQLSTVVASVLDDIEPLLQENRVIVNNLVQADLPLVNADATQLERVFCNLISNALKHNPHSITLTVNASIQGKKILCCVQDNGVGMSQKQCTRVFELYTRGERARFMPGLGIGLYVCQQIITAHGGQIGVTSKLGAGSTFWFTLPCKEE</sequence>
<keyword evidence="4" id="KW-0808">Transferase</keyword>
<dbReference type="InterPro" id="IPR036890">
    <property type="entry name" value="HATPase_C_sf"/>
</dbReference>
<keyword evidence="8" id="KW-0472">Membrane</keyword>
<keyword evidence="6" id="KW-0902">Two-component regulatory system</keyword>
<dbReference type="PANTHER" id="PTHR43047">
    <property type="entry name" value="TWO-COMPONENT HISTIDINE PROTEIN KINASE"/>
    <property type="match status" value="1"/>
</dbReference>
<keyword evidence="8" id="KW-1133">Transmembrane helix</keyword>
<dbReference type="GO" id="GO:0000155">
    <property type="term" value="F:phosphorelay sensor kinase activity"/>
    <property type="evidence" value="ECO:0007669"/>
    <property type="project" value="InterPro"/>
</dbReference>
<comment type="caution">
    <text evidence="10">The sequence shown here is derived from an EMBL/GenBank/DDBJ whole genome shotgun (WGS) entry which is preliminary data.</text>
</comment>
<evidence type="ECO:0000259" key="9">
    <source>
        <dbReference type="PROSITE" id="PS50109"/>
    </source>
</evidence>
<dbReference type="InterPro" id="IPR036097">
    <property type="entry name" value="HisK_dim/P_sf"/>
</dbReference>
<dbReference type="InterPro" id="IPR004358">
    <property type="entry name" value="Sig_transdc_His_kin-like_C"/>
</dbReference>
<feature type="domain" description="Histidine kinase" evidence="9">
    <location>
        <begin position="264"/>
        <end position="481"/>
    </location>
</feature>
<name>A0A8S9T2Z7_9CYAN</name>
<dbReference type="Proteomes" id="UP000029738">
    <property type="component" value="Unassembled WGS sequence"/>
</dbReference>
<evidence type="ECO:0000256" key="2">
    <source>
        <dbReference type="ARBA" id="ARBA00012438"/>
    </source>
</evidence>
<dbReference type="CDD" id="cd00082">
    <property type="entry name" value="HisKA"/>
    <property type="match status" value="1"/>
</dbReference>
<evidence type="ECO:0000256" key="5">
    <source>
        <dbReference type="ARBA" id="ARBA00022777"/>
    </source>
</evidence>
<evidence type="ECO:0000256" key="3">
    <source>
        <dbReference type="ARBA" id="ARBA00022553"/>
    </source>
</evidence>
<evidence type="ECO:0000313" key="10">
    <source>
        <dbReference type="EMBL" id="KAF3886981.1"/>
    </source>
</evidence>
<dbReference type="PROSITE" id="PS50109">
    <property type="entry name" value="HIS_KIN"/>
    <property type="match status" value="1"/>
</dbReference>
<proteinExistence type="predicted"/>
<dbReference type="RefSeq" id="WP_137986310.1">
    <property type="nucleotide sequence ID" value="NZ_JHEG04000001.1"/>
</dbReference>
<dbReference type="Pfam" id="PF02518">
    <property type="entry name" value="HATPase_c"/>
    <property type="match status" value="1"/>
</dbReference>
<dbReference type="EMBL" id="JHEG04000001">
    <property type="protein sequence ID" value="KAF3886981.1"/>
    <property type="molecule type" value="Genomic_DNA"/>
</dbReference>
<dbReference type="InterPro" id="IPR003661">
    <property type="entry name" value="HisK_dim/P_dom"/>
</dbReference>
<protein>
    <recommendedName>
        <fullName evidence="2">histidine kinase</fullName>
        <ecNumber evidence="2">2.7.13.3</ecNumber>
    </recommendedName>
</protein>
<gene>
    <name evidence="10" type="ORF">DA73_0400016945</name>
</gene>
<dbReference type="EC" id="2.7.13.3" evidence="2"/>
<dbReference type="PRINTS" id="PR00344">
    <property type="entry name" value="BCTRLSENSOR"/>
</dbReference>
<feature type="transmembrane region" description="Helical" evidence="8">
    <location>
        <begin position="194"/>
        <end position="212"/>
    </location>
</feature>
<evidence type="ECO:0000256" key="1">
    <source>
        <dbReference type="ARBA" id="ARBA00000085"/>
    </source>
</evidence>
<keyword evidence="5 10" id="KW-0418">Kinase</keyword>
<dbReference type="SUPFAM" id="SSF47384">
    <property type="entry name" value="Homodimeric domain of signal transducing histidine kinase"/>
    <property type="match status" value="1"/>
</dbReference>
<dbReference type="Gene3D" id="3.30.565.10">
    <property type="entry name" value="Histidine kinase-like ATPase, C-terminal domain"/>
    <property type="match status" value="1"/>
</dbReference>
<evidence type="ECO:0000256" key="4">
    <source>
        <dbReference type="ARBA" id="ARBA00022679"/>
    </source>
</evidence>
<feature type="transmembrane region" description="Helical" evidence="8">
    <location>
        <begin position="67"/>
        <end position="90"/>
    </location>
</feature>
<feature type="transmembrane region" description="Helical" evidence="8">
    <location>
        <begin position="110"/>
        <end position="128"/>
    </location>
</feature>
<comment type="function">
    <text evidence="7">Photoreceptor which exists in two forms that are reversibly interconvertible by light: the R form that absorbs maximally in the red region of the spectrum and the FR form that absorbs maximally in the far-red region.</text>
</comment>
<evidence type="ECO:0000256" key="7">
    <source>
        <dbReference type="ARBA" id="ARBA00055745"/>
    </source>
</evidence>
<evidence type="ECO:0000256" key="6">
    <source>
        <dbReference type="ARBA" id="ARBA00023012"/>
    </source>
</evidence>
<dbReference type="SMART" id="SM00387">
    <property type="entry name" value="HATPase_c"/>
    <property type="match status" value="1"/>
</dbReference>
<keyword evidence="3" id="KW-0597">Phosphoprotein</keyword>
<dbReference type="FunFam" id="3.30.565.10:FF:000006">
    <property type="entry name" value="Sensor histidine kinase WalK"/>
    <property type="match status" value="1"/>
</dbReference>
<dbReference type="AlphaFoldDB" id="A0A8S9T2Z7"/>
<reference evidence="10" key="2">
    <citation type="submission" date="2019-11" db="EMBL/GenBank/DDBJ databases">
        <title>Improved Assembly of Tolypothrix boutellei genome.</title>
        <authorList>
            <person name="Sarangi A.N."/>
            <person name="Mukherjee M."/>
            <person name="Ghosh S."/>
            <person name="Singh D."/>
            <person name="Das A."/>
            <person name="Kant S."/>
            <person name="Prusty A."/>
            <person name="Tripathy S."/>
        </authorList>
    </citation>
    <scope>NUCLEOTIDE SEQUENCE</scope>
    <source>
        <strain evidence="10">VB521301</strain>
    </source>
</reference>
<dbReference type="Gene3D" id="1.10.287.130">
    <property type="match status" value="1"/>
</dbReference>
<feature type="transmembrane region" description="Helical" evidence="8">
    <location>
        <begin position="224"/>
        <end position="244"/>
    </location>
</feature>
<reference evidence="10" key="1">
    <citation type="journal article" date="2015" name="Genome Announc.">
        <title>Draft Genome Sequence of Tolypothrix boutellei Strain VB521301.</title>
        <authorList>
            <person name="Chandrababunaidu M.M."/>
            <person name="Singh D."/>
            <person name="Sen D."/>
            <person name="Bhan S."/>
            <person name="Das S."/>
            <person name="Gupta A."/>
            <person name="Adhikary S.P."/>
            <person name="Tripathy S."/>
        </authorList>
    </citation>
    <scope>NUCLEOTIDE SEQUENCE</scope>
    <source>
        <strain evidence="10">VB521301</strain>
    </source>
</reference>
<dbReference type="InterPro" id="IPR003594">
    <property type="entry name" value="HATPase_dom"/>
</dbReference>
<accession>A0A8S9T2Z7</accession>
<dbReference type="CDD" id="cd00075">
    <property type="entry name" value="HATPase"/>
    <property type="match status" value="1"/>
</dbReference>